<comment type="caution">
    <text evidence="2">The sequence shown here is derived from an EMBL/GenBank/DDBJ whole genome shotgun (WGS) entry which is preliminary data.</text>
</comment>
<dbReference type="AlphaFoldDB" id="A0A561B3T9"/>
<dbReference type="InterPro" id="IPR045489">
    <property type="entry name" value="DUF6429"/>
</dbReference>
<dbReference type="Pfam" id="PF20008">
    <property type="entry name" value="DUF6429"/>
    <property type="match status" value="1"/>
</dbReference>
<evidence type="ECO:0000313" key="3">
    <source>
        <dbReference type="Proteomes" id="UP000319722"/>
    </source>
</evidence>
<dbReference type="OrthoDB" id="8912983at2"/>
<reference evidence="2 3" key="1">
    <citation type="submission" date="2019-06" db="EMBL/GenBank/DDBJ databases">
        <title>Sorghum-associated microbial communities from plants grown in Nebraska, USA.</title>
        <authorList>
            <person name="Schachtman D."/>
        </authorList>
    </citation>
    <scope>NUCLEOTIDE SEQUENCE [LARGE SCALE GENOMIC DNA]</scope>
    <source>
        <strain evidence="2 3">T529</strain>
    </source>
</reference>
<feature type="domain" description="DUF6429" evidence="1">
    <location>
        <begin position="6"/>
        <end position="73"/>
    </location>
</feature>
<proteinExistence type="predicted"/>
<evidence type="ECO:0000259" key="1">
    <source>
        <dbReference type="Pfam" id="PF20008"/>
    </source>
</evidence>
<evidence type="ECO:0000313" key="2">
    <source>
        <dbReference type="EMBL" id="TWD73529.1"/>
    </source>
</evidence>
<protein>
    <recommendedName>
        <fullName evidence="1">DUF6429 domain-containing protein</fullName>
    </recommendedName>
</protein>
<dbReference type="Proteomes" id="UP000319722">
    <property type="component" value="Unassembled WGS sequence"/>
</dbReference>
<gene>
    <name evidence="2" type="ORF">FB547_12329</name>
</gene>
<organism evidence="2 3">
    <name type="scientific">Variovorax beijingensis</name>
    <dbReference type="NCBI Taxonomy" id="2496117"/>
    <lineage>
        <taxon>Bacteria</taxon>
        <taxon>Pseudomonadati</taxon>
        <taxon>Pseudomonadota</taxon>
        <taxon>Betaproteobacteria</taxon>
        <taxon>Burkholderiales</taxon>
        <taxon>Comamonadaceae</taxon>
        <taxon>Variovorax</taxon>
    </lineage>
</organism>
<sequence>MKYDMVKVEEALLALLGVFEFENGRVWKRYDFATMDGLHEKGLITEARGRQESVYLTDEGLRRAKELAAKHFGTKGAAPAR</sequence>
<accession>A0A561B3T9</accession>
<name>A0A561B3T9_9BURK</name>
<dbReference type="EMBL" id="VIVL01000023">
    <property type="protein sequence ID" value="TWD73529.1"/>
    <property type="molecule type" value="Genomic_DNA"/>
</dbReference>